<evidence type="ECO:0000313" key="3">
    <source>
        <dbReference type="Proteomes" id="UP000185490"/>
    </source>
</evidence>
<organism evidence="2 3">
    <name type="scientific">Thermosipho melanesiensis</name>
    <dbReference type="NCBI Taxonomy" id="46541"/>
    <lineage>
        <taxon>Bacteria</taxon>
        <taxon>Thermotogati</taxon>
        <taxon>Thermotogota</taxon>
        <taxon>Thermotogae</taxon>
        <taxon>Thermotogales</taxon>
        <taxon>Fervidobacteriaceae</taxon>
        <taxon>Thermosipho</taxon>
    </lineage>
</organism>
<gene>
    <name evidence="2" type="ORF">BW47_09170</name>
</gene>
<proteinExistence type="predicted"/>
<feature type="transmembrane region" description="Helical" evidence="1">
    <location>
        <begin position="103"/>
        <end position="120"/>
    </location>
</feature>
<sequence>MKRILILSTIILLILSMTIVALYGKGIIKYTWILKIPGRIPGGPSVPSFEVQYTRLFISFLLNIIAIIFLIALFYNNSFKITLGVFITSVILIFTSMLTYYNLFQLIALISIISLVMFLNQSKVQ</sequence>
<evidence type="ECO:0000256" key="1">
    <source>
        <dbReference type="SAM" id="Phobius"/>
    </source>
</evidence>
<accession>A0ABN4UWT7</accession>
<keyword evidence="1" id="KW-1133">Transmembrane helix</keyword>
<keyword evidence="3" id="KW-1185">Reference proteome</keyword>
<dbReference type="RefSeq" id="WP_049750444.1">
    <property type="nucleotide sequence ID" value="NZ_CP007389.1"/>
</dbReference>
<dbReference type="EMBL" id="CP007389">
    <property type="protein sequence ID" value="APT74613.1"/>
    <property type="molecule type" value="Genomic_DNA"/>
</dbReference>
<reference evidence="2 3" key="1">
    <citation type="submission" date="2014-02" db="EMBL/GenBank/DDBJ databases">
        <title>Diversity of Thermotogales isolates from hydrothermal vents.</title>
        <authorList>
            <person name="Haverkamp T.H.A."/>
            <person name="Lossouarn J."/>
            <person name="Geslin C."/>
            <person name="Nesbo C.L."/>
        </authorList>
    </citation>
    <scope>NUCLEOTIDE SEQUENCE [LARGE SCALE GENOMIC DNA]</scope>
    <source>
        <strain evidence="2 3">431</strain>
    </source>
</reference>
<name>A0ABN4UWT7_9BACT</name>
<evidence type="ECO:0000313" key="2">
    <source>
        <dbReference type="EMBL" id="APT74613.1"/>
    </source>
</evidence>
<feature type="transmembrane region" description="Helical" evidence="1">
    <location>
        <begin position="81"/>
        <end position="97"/>
    </location>
</feature>
<keyword evidence="1" id="KW-0812">Transmembrane</keyword>
<keyword evidence="1" id="KW-0472">Membrane</keyword>
<feature type="transmembrane region" description="Helical" evidence="1">
    <location>
        <begin position="56"/>
        <end position="74"/>
    </location>
</feature>
<protein>
    <submittedName>
        <fullName evidence="2">Uncharacterized protein</fullName>
    </submittedName>
</protein>
<dbReference type="Proteomes" id="UP000185490">
    <property type="component" value="Chromosome"/>
</dbReference>